<reference evidence="3 4" key="1">
    <citation type="journal article" date="2023" name="Mol. Biol. Evol.">
        <title>Genomics of Secondarily Temperate Adaptation in the Only Non-Antarctic Icefish.</title>
        <authorList>
            <person name="Rivera-Colon A.G."/>
            <person name="Rayamajhi N."/>
            <person name="Minhas B.F."/>
            <person name="Madrigal G."/>
            <person name="Bilyk K.T."/>
            <person name="Yoon V."/>
            <person name="Hune M."/>
            <person name="Gregory S."/>
            <person name="Cheng C.H.C."/>
            <person name="Catchen J.M."/>
        </authorList>
    </citation>
    <scope>NUCLEOTIDE SEQUENCE [LARGE SCALE GENOMIC DNA]</scope>
    <source>
        <tissue evidence="3">White muscle</tissue>
    </source>
</reference>
<feature type="compositionally biased region" description="Basic and acidic residues" evidence="1">
    <location>
        <begin position="406"/>
        <end position="416"/>
    </location>
</feature>
<gene>
    <name evidence="3" type="ORF">CgunFtcFv8_015319</name>
</gene>
<feature type="compositionally biased region" description="Basic and acidic residues" evidence="1">
    <location>
        <begin position="196"/>
        <end position="205"/>
    </location>
</feature>
<dbReference type="AlphaFoldDB" id="A0AAN8C9W5"/>
<dbReference type="Proteomes" id="UP001331515">
    <property type="component" value="Unassembled WGS sequence"/>
</dbReference>
<feature type="domain" description="Mif2/CENP-C cupin" evidence="2">
    <location>
        <begin position="1183"/>
        <end position="1258"/>
    </location>
</feature>
<feature type="compositionally biased region" description="Polar residues" evidence="1">
    <location>
        <begin position="543"/>
        <end position="555"/>
    </location>
</feature>
<organism evidence="3 4">
    <name type="scientific">Champsocephalus gunnari</name>
    <name type="common">Mackerel icefish</name>
    <dbReference type="NCBI Taxonomy" id="52237"/>
    <lineage>
        <taxon>Eukaryota</taxon>
        <taxon>Metazoa</taxon>
        <taxon>Chordata</taxon>
        <taxon>Craniata</taxon>
        <taxon>Vertebrata</taxon>
        <taxon>Euteleostomi</taxon>
        <taxon>Actinopterygii</taxon>
        <taxon>Neopterygii</taxon>
        <taxon>Teleostei</taxon>
        <taxon>Neoteleostei</taxon>
        <taxon>Acanthomorphata</taxon>
        <taxon>Eupercaria</taxon>
        <taxon>Perciformes</taxon>
        <taxon>Notothenioidei</taxon>
        <taxon>Channichthyidae</taxon>
        <taxon>Champsocephalus</taxon>
    </lineage>
</organism>
<sequence>MESKLPTLKRPKKKLCYHTNKDSPTKKVEGLMTMEDIDRMFDDLDPPCDDLLPSSSRYMTFNVEADQRERGASTGPHKGKLVGTIPKGHMGPKGDAIHPSRSPSPELVIDQDIPFKAHMPAKTSSPIETNMAVKALNIEKDRAVSPLLFACEDEGDAKREPPPNGHVTEESIDFEFESPPSKVVLSRPKESSQQNKVEEARKETSKNPPQKPQTPVVEVHRKTPRTEMVDPPAAAARREPELTAPEKTIETVPEQSLVEPVRVQKNIAAFIQKLRDAAQSKPACMRKSASPVKVPTPPPEPEDDFLILEDDAAPFWISIRTETQQEPEETERKPRGPSGKRKTKEKKNEVTEAGRAEEEIPGPEEPPVDSIDEKKPNKKKKQRLKKTIRAKPMKRGKKVPQGSDGETDKASKKEGPSGEEVGATDLGALSDEDSADVKRDKNNKLPLVSEGSSPDDCLTRGRRKTRPPGEWWMHRSPEETTGKCNQPPVKEATRQNTEPSAAAASPVRPKKDKFDQLTIKKYKKPNQEPCGAPPVKDKVLKNINPTQPAAPTSQKTNKEKKQNTGGETQGEESHMTEEEEEQQQQEEEEQEEREEEEEEQQEEEGEEDVQSSPLVFSHRELSDNSGEKPFPKEYHPVSRKKKAPQKKEPQRKEPQRKEPLKAVRRGRRPPGSWWAVPDVESVSSQQQKPKHRKEGKKRTRSPPPPKESSSVPLPNPQSPEKRSRVASEDMVSSNETPSVGRGRMKRRKEPERPVEEIPPADGSIFSTPNDLIHHSTPEDEGPQRYSVDRSKLLRSGPSSMIVLDQYEEEDSLILPNSTVQPALSLSDLCAPPLKPMTLLTQDKANLAEWFTNLWALPVKVDSTEIFPDQFEWFCYQGRVIGFTMDVNSGPFCNGKMLLGSFMKKPLWVDHSAATVFNLLTSSVSVTINGRESRFNPGKSFMVPCEIMNPETDEDDVQSSPLVVSHGELSDNSGEKPFPKEYHPVSSQNKAAQRKEPQRKEPLKAVRRGRRPPGSWWAVPDVSPEERSRAASEDMVSSNETPSVGRGRMKEPERPVEEIPPAACPVFSTINAFIHHCTPEDQRPQRYSVDRSKISEPYSMIVLEYKEDILPDSTVQPALSLSDLCAPPLKPMTLLTQDKANLAEWFTNLWALPVKVDSTEIFPDQFEWFCYQGRVIGFTMDVNSGPFCNGKMLLGSFMKKPLWVDHSAATVFNLLTSSVSVTINRRESHFNPGKSFMVPCGSAYSIQNVYAQPAVLYFTRIISESSE</sequence>
<dbReference type="Pfam" id="PF11699">
    <property type="entry name" value="CENP-C_C"/>
    <property type="match status" value="1"/>
</dbReference>
<accession>A0AAN8C9W5</accession>
<feature type="region of interest" description="Disordered" evidence="1">
    <location>
        <begin position="151"/>
        <end position="253"/>
    </location>
</feature>
<proteinExistence type="predicted"/>
<feature type="compositionally biased region" description="Basic residues" evidence="1">
    <location>
        <begin position="688"/>
        <end position="700"/>
    </location>
</feature>
<protein>
    <recommendedName>
        <fullName evidence="2">Mif2/CENP-C cupin domain-containing protein</fullName>
    </recommendedName>
</protein>
<feature type="region of interest" description="Disordered" evidence="1">
    <location>
        <begin position="280"/>
        <end position="785"/>
    </location>
</feature>
<evidence type="ECO:0000259" key="2">
    <source>
        <dbReference type="Pfam" id="PF11699"/>
    </source>
</evidence>
<feature type="region of interest" description="Disordered" evidence="1">
    <location>
        <begin position="1"/>
        <end position="30"/>
    </location>
</feature>
<dbReference type="Gene3D" id="2.60.120.10">
    <property type="entry name" value="Jelly Rolls"/>
    <property type="match status" value="2"/>
</dbReference>
<feature type="compositionally biased region" description="Acidic residues" evidence="1">
    <location>
        <begin position="577"/>
        <end position="609"/>
    </location>
</feature>
<dbReference type="EMBL" id="JAURVH010001533">
    <property type="protein sequence ID" value="KAK5897853.1"/>
    <property type="molecule type" value="Genomic_DNA"/>
</dbReference>
<comment type="caution">
    <text evidence="3">The sequence shown here is derived from an EMBL/GenBank/DDBJ whole genome shotgun (WGS) entry which is preliminary data.</text>
</comment>
<dbReference type="InterPro" id="IPR014710">
    <property type="entry name" value="RmlC-like_jellyroll"/>
</dbReference>
<feature type="compositionally biased region" description="Basic and acidic residues" evidence="1">
    <location>
        <begin position="992"/>
        <end position="1003"/>
    </location>
</feature>
<name>A0AAN8C9W5_CHAGU</name>
<feature type="compositionally biased region" description="Basic and acidic residues" evidence="1">
    <location>
        <begin position="617"/>
        <end position="636"/>
    </location>
</feature>
<evidence type="ECO:0000313" key="4">
    <source>
        <dbReference type="Proteomes" id="UP001331515"/>
    </source>
</evidence>
<feature type="compositionally biased region" description="Basic and acidic residues" evidence="1">
    <location>
        <begin position="218"/>
        <end position="228"/>
    </location>
</feature>
<keyword evidence="4" id="KW-1185">Reference proteome</keyword>
<feature type="compositionally biased region" description="Acidic residues" evidence="1">
    <location>
        <begin position="300"/>
        <end position="312"/>
    </location>
</feature>
<feature type="region of interest" description="Disordered" evidence="1">
    <location>
        <begin position="66"/>
        <end position="107"/>
    </location>
</feature>
<dbReference type="InterPro" id="IPR025974">
    <property type="entry name" value="Mif2/CENP-C_cupin"/>
</dbReference>
<feature type="compositionally biased region" description="Basic residues" evidence="1">
    <location>
        <begin position="7"/>
        <end position="16"/>
    </location>
</feature>
<feature type="region of interest" description="Disordered" evidence="1">
    <location>
        <begin position="950"/>
        <end position="1055"/>
    </location>
</feature>
<feature type="compositionally biased region" description="Basic and acidic residues" evidence="1">
    <location>
        <begin position="346"/>
        <end position="358"/>
    </location>
</feature>
<evidence type="ECO:0000313" key="3">
    <source>
        <dbReference type="EMBL" id="KAK5897853.1"/>
    </source>
</evidence>
<evidence type="ECO:0000256" key="1">
    <source>
        <dbReference type="SAM" id="MobiDB-lite"/>
    </source>
</evidence>
<feature type="compositionally biased region" description="Basic residues" evidence="1">
    <location>
        <begin position="376"/>
        <end position="398"/>
    </location>
</feature>
<feature type="compositionally biased region" description="Basic and acidic residues" evidence="1">
    <location>
        <begin position="972"/>
        <end position="982"/>
    </location>
</feature>
<feature type="compositionally biased region" description="Basic and acidic residues" evidence="1">
    <location>
        <begin position="645"/>
        <end position="661"/>
    </location>
</feature>
<feature type="compositionally biased region" description="Basic and acidic residues" evidence="1">
    <location>
        <begin position="19"/>
        <end position="29"/>
    </location>
</feature>
<feature type="compositionally biased region" description="Basic and acidic residues" evidence="1">
    <location>
        <begin position="472"/>
        <end position="481"/>
    </location>
</feature>